<dbReference type="EMBL" id="CM043020">
    <property type="protein sequence ID" value="KAI4459719.1"/>
    <property type="molecule type" value="Genomic_DNA"/>
</dbReference>
<keyword evidence="2" id="KW-1185">Reference proteome</keyword>
<proteinExistence type="predicted"/>
<comment type="caution">
    <text evidence="1">The sequence shown here is derived from an EMBL/GenBank/DDBJ whole genome shotgun (WGS) entry which is preliminary data.</text>
</comment>
<evidence type="ECO:0000313" key="1">
    <source>
        <dbReference type="EMBL" id="KAI4459719.1"/>
    </source>
</evidence>
<name>A0ACB9SYS8_HOLOL</name>
<organism evidence="1 2">
    <name type="scientific">Holotrichia oblita</name>
    <name type="common">Chafer beetle</name>
    <dbReference type="NCBI Taxonomy" id="644536"/>
    <lineage>
        <taxon>Eukaryota</taxon>
        <taxon>Metazoa</taxon>
        <taxon>Ecdysozoa</taxon>
        <taxon>Arthropoda</taxon>
        <taxon>Hexapoda</taxon>
        <taxon>Insecta</taxon>
        <taxon>Pterygota</taxon>
        <taxon>Neoptera</taxon>
        <taxon>Endopterygota</taxon>
        <taxon>Coleoptera</taxon>
        <taxon>Polyphaga</taxon>
        <taxon>Scarabaeiformia</taxon>
        <taxon>Scarabaeidae</taxon>
        <taxon>Melolonthinae</taxon>
        <taxon>Holotrichia</taxon>
    </lineage>
</organism>
<evidence type="ECO:0000313" key="2">
    <source>
        <dbReference type="Proteomes" id="UP001056778"/>
    </source>
</evidence>
<protein>
    <submittedName>
        <fullName evidence="1">Dehydrogenase/reductase sdr family member 11</fullName>
    </submittedName>
</protein>
<sequence length="299" mass="32969">MEKWQGKVAIVTGANAGIGAATAKALVQAGMKVVGFDRRKERIEQLAKELGDRAGKLYAVKVDLKEEQEILNGFKWTTDNVGPVSVLINNAGVVQKTTLHDGDTQMWRTVLDTNVLAVAIAAREAIRIMKENNIDGYIINVNSVAGHFVLDTPGVNMYSPSKYAVTSMTETLRFELARLKSNIRVTSLSPGTVKTEIAVANNIVSEELYQQMIQNPEIQFLESEDVANAVLRLRVDYKSNELEQGDERGKEGEEKKSERKRPQNGSVGPGRRSFDAQNWSIGVASVFHEIAVGKLPRRS</sequence>
<gene>
    <name evidence="1" type="ORF">MML48_6g00011712</name>
</gene>
<reference evidence="1" key="1">
    <citation type="submission" date="2022-04" db="EMBL/GenBank/DDBJ databases">
        <title>Chromosome-scale genome assembly of Holotrichia oblita Faldermann.</title>
        <authorList>
            <person name="Rongchong L."/>
        </authorList>
    </citation>
    <scope>NUCLEOTIDE SEQUENCE</scope>
    <source>
        <strain evidence="1">81SQS9</strain>
    </source>
</reference>
<accession>A0ACB9SYS8</accession>
<dbReference type="Proteomes" id="UP001056778">
    <property type="component" value="Chromosome 6"/>
</dbReference>